<comment type="caution">
    <text evidence="2">The sequence shown here is derived from an EMBL/GenBank/DDBJ whole genome shotgun (WGS) entry which is preliminary data.</text>
</comment>
<evidence type="ECO:0000259" key="1">
    <source>
        <dbReference type="Pfam" id="PF00561"/>
    </source>
</evidence>
<gene>
    <name evidence="2" type="ORF">JAZ07_23710</name>
</gene>
<dbReference type="SUPFAM" id="SSF53474">
    <property type="entry name" value="alpha/beta-Hydrolases"/>
    <property type="match status" value="1"/>
</dbReference>
<feature type="domain" description="AB hydrolase-1" evidence="1">
    <location>
        <begin position="55"/>
        <end position="182"/>
    </location>
</feature>
<dbReference type="InterPro" id="IPR000073">
    <property type="entry name" value="AB_hydrolase_1"/>
</dbReference>
<evidence type="ECO:0000313" key="2">
    <source>
        <dbReference type="EMBL" id="MCG7949354.1"/>
    </source>
</evidence>
<dbReference type="InterPro" id="IPR029058">
    <property type="entry name" value="AB_hydrolase_fold"/>
</dbReference>
<dbReference type="Proteomes" id="UP000886667">
    <property type="component" value="Unassembled WGS sequence"/>
</dbReference>
<reference evidence="2" key="1">
    <citation type="journal article" date="2021" name="Proc. Natl. Acad. Sci. U.S.A.">
        <title>Global biogeography of chemosynthetic symbionts reveals both localized and globally distributed symbiont groups. .</title>
        <authorList>
            <person name="Osvatic J.T."/>
            <person name="Wilkins L.G.E."/>
            <person name="Leibrecht L."/>
            <person name="Leray M."/>
            <person name="Zauner S."/>
            <person name="Polzin J."/>
            <person name="Camacho Y."/>
            <person name="Gros O."/>
            <person name="van Gils J.A."/>
            <person name="Eisen J.A."/>
            <person name="Petersen J.M."/>
            <person name="Yuen B."/>
        </authorList>
    </citation>
    <scope>NUCLEOTIDE SEQUENCE</scope>
    <source>
        <strain evidence="2">MAGclacostrist064TRANS</strain>
    </source>
</reference>
<sequence>MSIKTRLHLCLKWVFFLVSLVHVASLSAEPLMEQASYSCASQQLHICKEETGDVALVFIHGWGGRALFWGSQLDYFSKDYSVYAMDLPGHGESEMFKANPSISGMAGGLEYLVNQIGVDHIVMIGHDIGAYIALSLAVSEAGREKIKAIFAVESMVDTEVSMPRKQYKKVLKSLKDNFEGTARQMTLDLFSAETDHKIINWVADSVAETDQELSLGLLNDFMNMDMSSELAAFQGDLVILNTEYNPPRVDRLKSINPKVMSESVGWSEHFIFLENAVLFNEVLDQLIKTHLESNGDLRKYSQQ</sequence>
<name>A0A9E4TBX0_9GAMM</name>
<accession>A0A9E4TBX0</accession>
<proteinExistence type="predicted"/>
<dbReference type="InterPro" id="IPR050266">
    <property type="entry name" value="AB_hydrolase_sf"/>
</dbReference>
<dbReference type="EMBL" id="JAEPCM010000895">
    <property type="protein sequence ID" value="MCG7949354.1"/>
    <property type="molecule type" value="Genomic_DNA"/>
</dbReference>
<dbReference type="GO" id="GO:0016020">
    <property type="term" value="C:membrane"/>
    <property type="evidence" value="ECO:0007669"/>
    <property type="project" value="TreeGrafter"/>
</dbReference>
<dbReference type="GO" id="GO:0016787">
    <property type="term" value="F:hydrolase activity"/>
    <property type="evidence" value="ECO:0007669"/>
    <property type="project" value="UniProtKB-KW"/>
</dbReference>
<keyword evidence="2" id="KW-0378">Hydrolase</keyword>
<dbReference type="Gene3D" id="3.40.50.1820">
    <property type="entry name" value="alpha/beta hydrolase"/>
    <property type="match status" value="1"/>
</dbReference>
<protein>
    <submittedName>
        <fullName evidence="2">Alpha/beta hydrolase</fullName>
    </submittedName>
</protein>
<dbReference type="Pfam" id="PF00561">
    <property type="entry name" value="Abhydrolase_1"/>
    <property type="match status" value="1"/>
</dbReference>
<organism evidence="2 3">
    <name type="scientific">Candidatus Thiodiazotropha taylori</name>
    <dbReference type="NCBI Taxonomy" id="2792791"/>
    <lineage>
        <taxon>Bacteria</taxon>
        <taxon>Pseudomonadati</taxon>
        <taxon>Pseudomonadota</taxon>
        <taxon>Gammaproteobacteria</taxon>
        <taxon>Chromatiales</taxon>
        <taxon>Sedimenticolaceae</taxon>
        <taxon>Candidatus Thiodiazotropha</taxon>
    </lineage>
</organism>
<evidence type="ECO:0000313" key="3">
    <source>
        <dbReference type="Proteomes" id="UP000886667"/>
    </source>
</evidence>
<dbReference type="PANTHER" id="PTHR43798">
    <property type="entry name" value="MONOACYLGLYCEROL LIPASE"/>
    <property type="match status" value="1"/>
</dbReference>
<dbReference type="PANTHER" id="PTHR43798:SF33">
    <property type="entry name" value="HYDROLASE, PUTATIVE (AFU_ORTHOLOGUE AFUA_2G14860)-RELATED"/>
    <property type="match status" value="1"/>
</dbReference>
<dbReference type="AlphaFoldDB" id="A0A9E4TBX0"/>